<sequence>MVSLSVTTKGQITLKRDLLQHLGVKAGEQINLEKLPDGEIRIRAVHPTDTIGDLFGILVGKTKKIATVEEINEAIASGWSGDK</sequence>
<organism evidence="2 3">
    <name type="scientific">Xenorhabdus bovienii str. feltiae Moldova</name>
    <dbReference type="NCBI Taxonomy" id="1398200"/>
    <lineage>
        <taxon>Bacteria</taxon>
        <taxon>Pseudomonadati</taxon>
        <taxon>Pseudomonadota</taxon>
        <taxon>Gammaproteobacteria</taxon>
        <taxon>Enterobacterales</taxon>
        <taxon>Morganellaceae</taxon>
        <taxon>Xenorhabdus</taxon>
    </lineage>
</organism>
<evidence type="ECO:0000313" key="3">
    <source>
        <dbReference type="Proteomes" id="UP000028487"/>
    </source>
</evidence>
<dbReference type="AlphaFoldDB" id="A0A077NW82"/>
<dbReference type="SMART" id="SM00966">
    <property type="entry name" value="SpoVT_AbrB"/>
    <property type="match status" value="1"/>
</dbReference>
<dbReference type="InterPro" id="IPR007159">
    <property type="entry name" value="SpoVT-AbrB_dom"/>
</dbReference>
<dbReference type="GO" id="GO:0003677">
    <property type="term" value="F:DNA binding"/>
    <property type="evidence" value="ECO:0007669"/>
    <property type="project" value="InterPro"/>
</dbReference>
<name>A0A077NW82_XENBV</name>
<feature type="domain" description="SpoVT-AbrB" evidence="1">
    <location>
        <begin position="4"/>
        <end position="50"/>
    </location>
</feature>
<dbReference type="RefSeq" id="WP_038221653.1">
    <property type="nucleotide sequence ID" value="NZ_CAWLWD010000039.1"/>
</dbReference>
<dbReference type="HOGENOM" id="CLU_158484_2_1_6"/>
<protein>
    <recommendedName>
        <fullName evidence="1">SpoVT-AbrB domain-containing protein</fullName>
    </recommendedName>
</protein>
<gene>
    <name evidence="2" type="ORF">XBFM1_420002</name>
</gene>
<comment type="caution">
    <text evidence="2">The sequence shown here is derived from an EMBL/GenBank/DDBJ whole genome shotgun (WGS) entry which is preliminary data.</text>
</comment>
<evidence type="ECO:0000259" key="1">
    <source>
        <dbReference type="SMART" id="SM00966"/>
    </source>
</evidence>
<dbReference type="EMBL" id="CBSV010000213">
    <property type="protein sequence ID" value="CDH02804.1"/>
    <property type="molecule type" value="Genomic_DNA"/>
</dbReference>
<evidence type="ECO:0000313" key="2">
    <source>
        <dbReference type="EMBL" id="CDH02804.1"/>
    </source>
</evidence>
<reference evidence="2" key="1">
    <citation type="submission" date="2013-07" db="EMBL/GenBank/DDBJ databases">
        <title>Sub-species coevolution in mutualistic symbiosis.</title>
        <authorList>
            <person name="Murfin K."/>
            <person name="Klassen J."/>
            <person name="Lee M."/>
            <person name="Forst S."/>
            <person name="Stock P."/>
            <person name="Goodrich-Blair H."/>
        </authorList>
    </citation>
    <scope>NUCLEOTIDE SEQUENCE [LARGE SCALE GENOMIC DNA]</scope>
    <source>
        <strain evidence="2">Feltiae Moldova</strain>
    </source>
</reference>
<dbReference type="Proteomes" id="UP000028487">
    <property type="component" value="Unassembled WGS sequence"/>
</dbReference>
<proteinExistence type="predicted"/>
<accession>A0A077NW82</accession>